<dbReference type="Proteomes" id="UP000198788">
    <property type="component" value="Unassembled WGS sequence"/>
</dbReference>
<dbReference type="AlphaFoldDB" id="A0A1I6T3L8"/>
<dbReference type="EMBL" id="FOZV01000007">
    <property type="protein sequence ID" value="SFS83650.1"/>
    <property type="molecule type" value="Genomic_DNA"/>
</dbReference>
<sequence length="211" mass="23129">MASHRSDKTSRQDPQAETLERWGVSQCDAVDRSVFNAGLSTLIEIDCPASEDPERRLARLLREEGEAIRRRLEDAVALARAGERAHRTDDLWPHGLVDELDDLLQDLEAHDAHEAFARSAPGAPSALAAGLKEDHGILAARLEALRRSTRGYEAPAHACAVWRLLYVLCLKVDRALAERMRLEDAGIGDTAPQSYGAVILSPNKVRPEAAA</sequence>
<reference evidence="2" key="1">
    <citation type="submission" date="2016-10" db="EMBL/GenBank/DDBJ databases">
        <authorList>
            <person name="Varghese N."/>
            <person name="Submissions S."/>
        </authorList>
    </citation>
    <scope>NUCLEOTIDE SEQUENCE [LARGE SCALE GENOMIC DNA]</scope>
    <source>
        <strain evidence="2">CGMCC 1.10683</strain>
    </source>
</reference>
<name>A0A1I6T3L8_9CAUL</name>
<organism evidence="1 2">
    <name type="scientific">Brevundimonas viscosa</name>
    <dbReference type="NCBI Taxonomy" id="871741"/>
    <lineage>
        <taxon>Bacteria</taxon>
        <taxon>Pseudomonadati</taxon>
        <taxon>Pseudomonadota</taxon>
        <taxon>Alphaproteobacteria</taxon>
        <taxon>Caulobacterales</taxon>
        <taxon>Caulobacteraceae</taxon>
        <taxon>Brevundimonas</taxon>
    </lineage>
</organism>
<dbReference type="RefSeq" id="WP_143105825.1">
    <property type="nucleotide sequence ID" value="NZ_FOZV01000007.1"/>
</dbReference>
<gene>
    <name evidence="1" type="ORF">SAMN05192570_2933</name>
</gene>
<keyword evidence="2" id="KW-1185">Reference proteome</keyword>
<dbReference type="STRING" id="871741.SAMN05192570_2933"/>
<accession>A0A1I6T3L8</accession>
<evidence type="ECO:0000313" key="1">
    <source>
        <dbReference type="EMBL" id="SFS83650.1"/>
    </source>
</evidence>
<dbReference type="OrthoDB" id="9797132at2"/>
<evidence type="ECO:0000313" key="2">
    <source>
        <dbReference type="Proteomes" id="UP000198788"/>
    </source>
</evidence>
<proteinExistence type="predicted"/>
<protein>
    <submittedName>
        <fullName evidence="1">Uncharacterized protein</fullName>
    </submittedName>
</protein>